<accession>A0A200I0A2</accession>
<evidence type="ECO:0000313" key="2">
    <source>
        <dbReference type="Proteomes" id="UP000196503"/>
    </source>
</evidence>
<proteinExistence type="predicted"/>
<dbReference type="EMBL" id="NIBL01000001">
    <property type="protein sequence ID" value="OUZ18494.1"/>
    <property type="molecule type" value="Genomic_DNA"/>
</dbReference>
<evidence type="ECO:0000313" key="1">
    <source>
        <dbReference type="EMBL" id="OUZ18494.1"/>
    </source>
</evidence>
<organism evidence="1 2">
    <name type="scientific">Enterococcus cecorum</name>
    <dbReference type="NCBI Taxonomy" id="44008"/>
    <lineage>
        <taxon>Bacteria</taxon>
        <taxon>Bacillati</taxon>
        <taxon>Bacillota</taxon>
        <taxon>Bacilli</taxon>
        <taxon>Lactobacillales</taxon>
        <taxon>Enterococcaceae</taxon>
        <taxon>Enterococcus</taxon>
    </lineage>
</organism>
<gene>
    <name evidence="1" type="ORF">A5869_000135</name>
</gene>
<name>A0A200I0A2_9ENTE</name>
<protein>
    <submittedName>
        <fullName evidence="1">Uncharacterized protein</fullName>
    </submittedName>
</protein>
<reference evidence="1 2" key="1">
    <citation type="submission" date="2017-05" db="EMBL/GenBank/DDBJ databases">
        <title>The Genome Sequence of Enterococcus faecium 2D5_DIV0622.</title>
        <authorList>
            <consortium name="The Broad Institute Genomics Platform"/>
            <consortium name="The Broad Institute Genomic Center for Infectious Diseases"/>
            <person name="Earl A."/>
            <person name="Manson A."/>
            <person name="Schwartman J."/>
            <person name="Gilmore M."/>
            <person name="Abouelleil A."/>
            <person name="Cao P."/>
            <person name="Chapman S."/>
            <person name="Cusick C."/>
            <person name="Shea T."/>
            <person name="Young S."/>
            <person name="Neafsey D."/>
            <person name="Nusbaum C."/>
            <person name="Birren B."/>
        </authorList>
    </citation>
    <scope>NUCLEOTIDE SEQUENCE [LARGE SCALE GENOMIC DNA]</scope>
    <source>
        <strain evidence="1 2">2D5_DIV0622</strain>
    </source>
</reference>
<sequence length="71" mass="8591">MKKEKNMNRNTSYYDKEAYRELTPIQKLLLADEPFTVSKRIHAARRGRLQEPFLFIGQNRMPNYFKQSIRL</sequence>
<dbReference type="AlphaFoldDB" id="A0A200I0A2"/>
<comment type="caution">
    <text evidence="1">The sequence shown here is derived from an EMBL/GenBank/DDBJ whole genome shotgun (WGS) entry which is preliminary data.</text>
</comment>
<dbReference type="Proteomes" id="UP000196503">
    <property type="component" value="Unassembled WGS sequence"/>
</dbReference>